<reference evidence="2" key="1">
    <citation type="journal article" date="2017" name="Nat. Commun.">
        <title>The North American bullfrog draft genome provides insight into hormonal regulation of long noncoding RNA.</title>
        <authorList>
            <person name="Hammond S.A."/>
            <person name="Warren R.L."/>
            <person name="Vandervalk B.P."/>
            <person name="Kucuk E."/>
            <person name="Khan H."/>
            <person name="Gibb E.A."/>
            <person name="Pandoh P."/>
            <person name="Kirk H."/>
            <person name="Zhao Y."/>
            <person name="Jones M."/>
            <person name="Mungall A.J."/>
            <person name="Coope R."/>
            <person name="Pleasance S."/>
            <person name="Moore R.A."/>
            <person name="Holt R.A."/>
            <person name="Round J.M."/>
            <person name="Ohora S."/>
            <person name="Walle B.V."/>
            <person name="Veldhoen N."/>
            <person name="Helbing C.C."/>
            <person name="Birol I."/>
        </authorList>
    </citation>
    <scope>NUCLEOTIDE SEQUENCE [LARGE SCALE GENOMIC DNA]</scope>
</reference>
<gene>
    <name evidence="1" type="ORF">AB205_0187170</name>
</gene>
<organism evidence="1 2">
    <name type="scientific">Aquarana catesbeiana</name>
    <name type="common">American bullfrog</name>
    <name type="synonym">Rana catesbeiana</name>
    <dbReference type="NCBI Taxonomy" id="8400"/>
    <lineage>
        <taxon>Eukaryota</taxon>
        <taxon>Metazoa</taxon>
        <taxon>Chordata</taxon>
        <taxon>Craniata</taxon>
        <taxon>Vertebrata</taxon>
        <taxon>Euteleostomi</taxon>
        <taxon>Amphibia</taxon>
        <taxon>Batrachia</taxon>
        <taxon>Anura</taxon>
        <taxon>Neobatrachia</taxon>
        <taxon>Ranoidea</taxon>
        <taxon>Ranidae</taxon>
        <taxon>Aquarana</taxon>
    </lineage>
</organism>
<evidence type="ECO:0000313" key="1">
    <source>
        <dbReference type="EMBL" id="PIO12490.1"/>
    </source>
</evidence>
<sequence>MSSVVTTLEQQFGIRRAKDQLRKHWSDLKMRGPEQYRRIKKVLKKSKYLSCVLIEILNLHADPYMLFVYTVE</sequence>
<dbReference type="Proteomes" id="UP000228934">
    <property type="component" value="Unassembled WGS sequence"/>
</dbReference>
<name>A0A2G9QA83_AQUCT</name>
<dbReference type="AlphaFoldDB" id="A0A2G9QA83"/>
<evidence type="ECO:0000313" key="2">
    <source>
        <dbReference type="Proteomes" id="UP000228934"/>
    </source>
</evidence>
<dbReference type="EMBL" id="KZ060307">
    <property type="protein sequence ID" value="PIO12490.1"/>
    <property type="molecule type" value="Genomic_DNA"/>
</dbReference>
<accession>A0A2G9QA83</accession>
<protein>
    <submittedName>
        <fullName evidence="1">Uncharacterized protein</fullName>
    </submittedName>
</protein>
<proteinExistence type="predicted"/>
<keyword evidence="2" id="KW-1185">Reference proteome</keyword>